<evidence type="ECO:0000256" key="1">
    <source>
        <dbReference type="SAM" id="MobiDB-lite"/>
    </source>
</evidence>
<dbReference type="EMBL" id="JAUDFV010000043">
    <property type="protein sequence ID" value="KAL2736903.1"/>
    <property type="molecule type" value="Genomic_DNA"/>
</dbReference>
<sequence>MVLPRVAKDQKIEKIRYTTLYLRSLFVSIGKECISWELRCALVESQTKTKLVTVNVDQMTACVVGACKIEKISHTTFYLRPLFVTNCRNGIPRKFLSPLLENQLKVDQSFNYDTATSSQGPPVHNCNLKQNKLHRKSKK</sequence>
<proteinExistence type="predicted"/>
<name>A0ABD2BVU0_VESSQ</name>
<evidence type="ECO:0000313" key="2">
    <source>
        <dbReference type="EMBL" id="KAL2736903.1"/>
    </source>
</evidence>
<keyword evidence="3" id="KW-1185">Reference proteome</keyword>
<comment type="caution">
    <text evidence="2">The sequence shown here is derived from an EMBL/GenBank/DDBJ whole genome shotgun (WGS) entry which is preliminary data.</text>
</comment>
<gene>
    <name evidence="2" type="ORF">V1478_002282</name>
</gene>
<dbReference type="AlphaFoldDB" id="A0ABD2BVU0"/>
<accession>A0ABD2BVU0</accession>
<dbReference type="Proteomes" id="UP001607302">
    <property type="component" value="Unassembled WGS sequence"/>
</dbReference>
<organism evidence="2 3">
    <name type="scientific">Vespula squamosa</name>
    <name type="common">Southern yellow jacket</name>
    <name type="synonym">Wasp</name>
    <dbReference type="NCBI Taxonomy" id="30214"/>
    <lineage>
        <taxon>Eukaryota</taxon>
        <taxon>Metazoa</taxon>
        <taxon>Ecdysozoa</taxon>
        <taxon>Arthropoda</taxon>
        <taxon>Hexapoda</taxon>
        <taxon>Insecta</taxon>
        <taxon>Pterygota</taxon>
        <taxon>Neoptera</taxon>
        <taxon>Endopterygota</taxon>
        <taxon>Hymenoptera</taxon>
        <taxon>Apocrita</taxon>
        <taxon>Aculeata</taxon>
        <taxon>Vespoidea</taxon>
        <taxon>Vespidae</taxon>
        <taxon>Vespinae</taxon>
        <taxon>Vespula</taxon>
    </lineage>
</organism>
<reference evidence="2 3" key="1">
    <citation type="journal article" date="2024" name="Ann. Entomol. Soc. Am.">
        <title>Genomic analyses of the southern and eastern yellowjacket wasps (Hymenoptera: Vespidae) reveal evolutionary signatures of social life.</title>
        <authorList>
            <person name="Catto M.A."/>
            <person name="Caine P.B."/>
            <person name="Orr S.E."/>
            <person name="Hunt B.G."/>
            <person name="Goodisman M.A.D."/>
        </authorList>
    </citation>
    <scope>NUCLEOTIDE SEQUENCE [LARGE SCALE GENOMIC DNA]</scope>
    <source>
        <strain evidence="2">233</strain>
        <tissue evidence="2">Head and thorax</tissue>
    </source>
</reference>
<feature type="region of interest" description="Disordered" evidence="1">
    <location>
        <begin position="114"/>
        <end position="139"/>
    </location>
</feature>
<protein>
    <submittedName>
        <fullName evidence="2">Uncharacterized protein</fullName>
    </submittedName>
</protein>
<evidence type="ECO:0000313" key="3">
    <source>
        <dbReference type="Proteomes" id="UP001607302"/>
    </source>
</evidence>